<proteinExistence type="predicted"/>
<evidence type="ECO:0000313" key="2">
    <source>
        <dbReference type="EMBL" id="KAH3700544.1"/>
    </source>
</evidence>
<feature type="transmembrane region" description="Helical" evidence="1">
    <location>
        <begin position="6"/>
        <end position="25"/>
    </location>
</feature>
<keyword evidence="1" id="KW-1133">Transmembrane helix</keyword>
<dbReference type="EMBL" id="JAIWYP010000015">
    <property type="protein sequence ID" value="KAH3700544.1"/>
    <property type="molecule type" value="Genomic_DNA"/>
</dbReference>
<keyword evidence="3" id="KW-1185">Reference proteome</keyword>
<evidence type="ECO:0000313" key="3">
    <source>
        <dbReference type="Proteomes" id="UP000828390"/>
    </source>
</evidence>
<sequence length="64" mass="7064">MGAVAAIVVLAVFASALLVVLLCIYKRTGCYLRRGTHARSNHTYLTTIHIIRLKQHDVDINVCA</sequence>
<keyword evidence="1" id="KW-0472">Membrane</keyword>
<name>A0A9D3YH66_DREPO</name>
<dbReference type="Proteomes" id="UP000828390">
    <property type="component" value="Unassembled WGS sequence"/>
</dbReference>
<gene>
    <name evidence="2" type="ORF">DPMN_075523</name>
</gene>
<accession>A0A9D3YH66</accession>
<keyword evidence="1" id="KW-0812">Transmembrane</keyword>
<reference evidence="2" key="1">
    <citation type="journal article" date="2019" name="bioRxiv">
        <title>The Genome of the Zebra Mussel, Dreissena polymorpha: A Resource for Invasive Species Research.</title>
        <authorList>
            <person name="McCartney M.A."/>
            <person name="Auch B."/>
            <person name="Kono T."/>
            <person name="Mallez S."/>
            <person name="Zhang Y."/>
            <person name="Obille A."/>
            <person name="Becker A."/>
            <person name="Abrahante J.E."/>
            <person name="Garbe J."/>
            <person name="Badalamenti J.P."/>
            <person name="Herman A."/>
            <person name="Mangelson H."/>
            <person name="Liachko I."/>
            <person name="Sullivan S."/>
            <person name="Sone E.D."/>
            <person name="Koren S."/>
            <person name="Silverstein K.A.T."/>
            <person name="Beckman K.B."/>
            <person name="Gohl D.M."/>
        </authorList>
    </citation>
    <scope>NUCLEOTIDE SEQUENCE</scope>
    <source>
        <strain evidence="2">Duluth1</strain>
        <tissue evidence="2">Whole animal</tissue>
    </source>
</reference>
<comment type="caution">
    <text evidence="2">The sequence shown here is derived from an EMBL/GenBank/DDBJ whole genome shotgun (WGS) entry which is preliminary data.</text>
</comment>
<organism evidence="2 3">
    <name type="scientific">Dreissena polymorpha</name>
    <name type="common">Zebra mussel</name>
    <name type="synonym">Mytilus polymorpha</name>
    <dbReference type="NCBI Taxonomy" id="45954"/>
    <lineage>
        <taxon>Eukaryota</taxon>
        <taxon>Metazoa</taxon>
        <taxon>Spiralia</taxon>
        <taxon>Lophotrochozoa</taxon>
        <taxon>Mollusca</taxon>
        <taxon>Bivalvia</taxon>
        <taxon>Autobranchia</taxon>
        <taxon>Heteroconchia</taxon>
        <taxon>Euheterodonta</taxon>
        <taxon>Imparidentia</taxon>
        <taxon>Neoheterodontei</taxon>
        <taxon>Myida</taxon>
        <taxon>Dreissenoidea</taxon>
        <taxon>Dreissenidae</taxon>
        <taxon>Dreissena</taxon>
    </lineage>
</organism>
<reference evidence="2" key="2">
    <citation type="submission" date="2020-11" db="EMBL/GenBank/DDBJ databases">
        <authorList>
            <person name="McCartney M.A."/>
            <person name="Auch B."/>
            <person name="Kono T."/>
            <person name="Mallez S."/>
            <person name="Becker A."/>
            <person name="Gohl D.M."/>
            <person name="Silverstein K.A.T."/>
            <person name="Koren S."/>
            <person name="Bechman K.B."/>
            <person name="Herman A."/>
            <person name="Abrahante J.E."/>
            <person name="Garbe J."/>
        </authorList>
    </citation>
    <scope>NUCLEOTIDE SEQUENCE</scope>
    <source>
        <strain evidence="2">Duluth1</strain>
        <tissue evidence="2">Whole animal</tissue>
    </source>
</reference>
<protein>
    <submittedName>
        <fullName evidence="2">Uncharacterized protein</fullName>
    </submittedName>
</protein>
<dbReference type="AlphaFoldDB" id="A0A9D3YH66"/>
<evidence type="ECO:0000256" key="1">
    <source>
        <dbReference type="SAM" id="Phobius"/>
    </source>
</evidence>